<feature type="transmembrane region" description="Helical" evidence="2">
    <location>
        <begin position="6"/>
        <end position="22"/>
    </location>
</feature>
<evidence type="ECO:0000259" key="3">
    <source>
        <dbReference type="Pfam" id="PF10881"/>
    </source>
</evidence>
<name>A0AAE3KBZ7_9GAMM</name>
<feature type="compositionally biased region" description="Basic and acidic residues" evidence="1">
    <location>
        <begin position="186"/>
        <end position="195"/>
    </location>
</feature>
<comment type="caution">
    <text evidence="4">The sequence shown here is derived from an EMBL/GenBank/DDBJ whole genome shotgun (WGS) entry which is preliminary data.</text>
</comment>
<dbReference type="Pfam" id="PF10881">
    <property type="entry name" value="DUF2726"/>
    <property type="match status" value="1"/>
</dbReference>
<gene>
    <name evidence="4" type="ORF">J2T57_002319</name>
</gene>
<evidence type="ECO:0000256" key="2">
    <source>
        <dbReference type="SAM" id="Phobius"/>
    </source>
</evidence>
<dbReference type="Proteomes" id="UP001205843">
    <property type="component" value="Unassembled WGS sequence"/>
</dbReference>
<dbReference type="EMBL" id="JALJXV010000005">
    <property type="protein sequence ID" value="MCP1675171.1"/>
    <property type="molecule type" value="Genomic_DNA"/>
</dbReference>
<accession>A0AAE3KBZ7</accession>
<keyword evidence="2" id="KW-0812">Transmembrane</keyword>
<keyword evidence="2" id="KW-0472">Membrane</keyword>
<feature type="region of interest" description="Disordered" evidence="1">
    <location>
        <begin position="162"/>
        <end position="195"/>
    </location>
</feature>
<dbReference type="AlphaFoldDB" id="A0AAE3KBZ7"/>
<evidence type="ECO:0000313" key="5">
    <source>
        <dbReference type="Proteomes" id="UP001205843"/>
    </source>
</evidence>
<evidence type="ECO:0000256" key="1">
    <source>
        <dbReference type="SAM" id="MobiDB-lite"/>
    </source>
</evidence>
<organism evidence="4 5">
    <name type="scientific">Natronocella acetinitrilica</name>
    <dbReference type="NCBI Taxonomy" id="414046"/>
    <lineage>
        <taxon>Bacteria</taxon>
        <taxon>Pseudomonadati</taxon>
        <taxon>Pseudomonadota</taxon>
        <taxon>Gammaproteobacteria</taxon>
        <taxon>Chromatiales</taxon>
        <taxon>Ectothiorhodospiraceae</taxon>
        <taxon>Natronocella</taxon>
    </lineage>
</organism>
<dbReference type="RefSeq" id="WP_253478219.1">
    <property type="nucleotide sequence ID" value="NZ_JALJXV010000005.1"/>
</dbReference>
<keyword evidence="2" id="KW-1133">Transmembrane helix</keyword>
<proteinExistence type="predicted"/>
<reference evidence="4" key="1">
    <citation type="submission" date="2022-03" db="EMBL/GenBank/DDBJ databases">
        <title>Genomic Encyclopedia of Type Strains, Phase III (KMG-III): the genomes of soil and plant-associated and newly described type strains.</title>
        <authorList>
            <person name="Whitman W."/>
        </authorList>
    </citation>
    <scope>NUCLEOTIDE SEQUENCE</scope>
    <source>
        <strain evidence="4">ANL 6-2</strain>
    </source>
</reference>
<dbReference type="InterPro" id="IPR024402">
    <property type="entry name" value="DUF2726"/>
</dbReference>
<evidence type="ECO:0000313" key="4">
    <source>
        <dbReference type="EMBL" id="MCP1675171.1"/>
    </source>
</evidence>
<sequence>METLYIPVTVIVLLAAIVWYRLRVRSRFRRQTIRVRPSPVMDESTAHAYLSLVRALPDHLVFPSVSYSAFLRPHGDKARQTDGDVDALLHAHVIDFLICRPTTEAVAAVRLQGQDASATEAEALLREAAIPVLRYDPKRPMDEMELAETVRDLESLSTVRLEDVPGIATTPAPKDGDRRARRRATAARDRQEPRL</sequence>
<feature type="domain" description="DUF2726" evidence="3">
    <location>
        <begin position="39"/>
        <end position="150"/>
    </location>
</feature>
<protein>
    <recommendedName>
        <fullName evidence="3">DUF2726 domain-containing protein</fullName>
    </recommendedName>
</protein>
<keyword evidence="5" id="KW-1185">Reference proteome</keyword>